<feature type="region of interest" description="Disordered" evidence="1">
    <location>
        <begin position="1"/>
        <end position="46"/>
    </location>
</feature>
<evidence type="ECO:0000256" key="1">
    <source>
        <dbReference type="SAM" id="MobiDB-lite"/>
    </source>
</evidence>
<dbReference type="AlphaFoldDB" id="A0A915L8B0"/>
<accession>A0A915L8B0</accession>
<organism evidence="2 3">
    <name type="scientific">Romanomermis culicivorax</name>
    <name type="common">Nematode worm</name>
    <dbReference type="NCBI Taxonomy" id="13658"/>
    <lineage>
        <taxon>Eukaryota</taxon>
        <taxon>Metazoa</taxon>
        <taxon>Ecdysozoa</taxon>
        <taxon>Nematoda</taxon>
        <taxon>Enoplea</taxon>
        <taxon>Dorylaimia</taxon>
        <taxon>Mermithida</taxon>
        <taxon>Mermithoidea</taxon>
        <taxon>Mermithidae</taxon>
        <taxon>Romanomermis</taxon>
    </lineage>
</organism>
<protein>
    <submittedName>
        <fullName evidence="3">Uncharacterized protein</fullName>
    </submittedName>
</protein>
<sequence>MHTRHLKLLTASKVPKKKKKKQKDEWNKSPDVSDNEDPALQPRSIFDDRKGLEAAVTSAMKSNLMDQLIKLLNFLVSPMYKFSLRDCLQYKLIPRCYQFRMKSTMCGSNASPPTNHSPIEPTRVLITTITPPPFLVFYRWMATGLDS</sequence>
<dbReference type="WBParaSite" id="nRc.2.0.1.t47052-RA">
    <property type="protein sequence ID" value="nRc.2.0.1.t47052-RA"/>
    <property type="gene ID" value="nRc.2.0.1.g47052"/>
</dbReference>
<evidence type="ECO:0000313" key="3">
    <source>
        <dbReference type="WBParaSite" id="nRc.2.0.1.t47052-RA"/>
    </source>
</evidence>
<reference evidence="3" key="1">
    <citation type="submission" date="2022-11" db="UniProtKB">
        <authorList>
            <consortium name="WormBaseParasite"/>
        </authorList>
    </citation>
    <scope>IDENTIFICATION</scope>
</reference>
<proteinExistence type="predicted"/>
<name>A0A915L8B0_ROMCU</name>
<evidence type="ECO:0000313" key="2">
    <source>
        <dbReference type="Proteomes" id="UP000887565"/>
    </source>
</evidence>
<dbReference type="Proteomes" id="UP000887565">
    <property type="component" value="Unplaced"/>
</dbReference>
<keyword evidence="2" id="KW-1185">Reference proteome</keyword>